<dbReference type="STRING" id="322095.HMPREF3185_01042"/>
<feature type="domain" description="Guanylate cyclase" evidence="1">
    <location>
        <begin position="51"/>
        <end position="184"/>
    </location>
</feature>
<dbReference type="GO" id="GO:0035556">
    <property type="term" value="P:intracellular signal transduction"/>
    <property type="evidence" value="ECO:0007669"/>
    <property type="project" value="InterPro"/>
</dbReference>
<dbReference type="GO" id="GO:0004016">
    <property type="term" value="F:adenylate cyclase activity"/>
    <property type="evidence" value="ECO:0007669"/>
    <property type="project" value="UniProtKB-ARBA"/>
</dbReference>
<evidence type="ECO:0000313" key="3">
    <source>
        <dbReference type="Proteomes" id="UP000070224"/>
    </source>
</evidence>
<dbReference type="SUPFAM" id="SSF55073">
    <property type="entry name" value="Nucleotide cyclase"/>
    <property type="match status" value="1"/>
</dbReference>
<sequence>METNYIRYNFESSLSRIDEILNADNKSYQEVDSIPCRSRLTHTNGFYVNCTAVFVDIRDSSKLPQRHNRPVLAKIYRSFISEVVAIFNGDENCREVNVQGDCVWAVFDTPTPEDISGVLFNCARVNSFINILNFKLQKKTYQGFKVGIGVDYGRALMIKAGYKGSRINELVWMGDVVNQACNLCSCGNKVFDYPIVISTIVYDKLCMTEGQWAEWFTHDVCCHGCYYGDVSYRDMNIWLRNQQ</sequence>
<dbReference type="PATRIC" id="fig|322095.3.peg.1029"/>
<dbReference type="EMBL" id="LSDK01000071">
    <property type="protein sequence ID" value="KXB76278.1"/>
    <property type="molecule type" value="Genomic_DNA"/>
</dbReference>
<evidence type="ECO:0000313" key="2">
    <source>
        <dbReference type="EMBL" id="KXB76278.1"/>
    </source>
</evidence>
<evidence type="ECO:0000259" key="1">
    <source>
        <dbReference type="PROSITE" id="PS50125"/>
    </source>
</evidence>
<accession>A0A134B8L2</accession>
<dbReference type="Gene3D" id="3.30.70.1230">
    <property type="entry name" value="Nucleotide cyclase"/>
    <property type="match status" value="1"/>
</dbReference>
<dbReference type="AlphaFoldDB" id="A0A134B8L2"/>
<organism evidence="2 3">
    <name type="scientific">Porphyromonas somerae</name>
    <dbReference type="NCBI Taxonomy" id="322095"/>
    <lineage>
        <taxon>Bacteria</taxon>
        <taxon>Pseudomonadati</taxon>
        <taxon>Bacteroidota</taxon>
        <taxon>Bacteroidia</taxon>
        <taxon>Bacteroidales</taxon>
        <taxon>Porphyromonadaceae</taxon>
        <taxon>Porphyromonas</taxon>
    </lineage>
</organism>
<dbReference type="OrthoDB" id="8776790at2"/>
<protein>
    <recommendedName>
        <fullName evidence="1">Guanylate cyclase domain-containing protein</fullName>
    </recommendedName>
</protein>
<proteinExistence type="predicted"/>
<keyword evidence="3" id="KW-1185">Reference proteome</keyword>
<dbReference type="Pfam" id="PF00211">
    <property type="entry name" value="Guanylate_cyc"/>
    <property type="match status" value="1"/>
</dbReference>
<name>A0A134B8L2_9PORP</name>
<reference evidence="3" key="1">
    <citation type="submission" date="2016-01" db="EMBL/GenBank/DDBJ databases">
        <authorList>
            <person name="Mitreva M."/>
            <person name="Pepin K.H."/>
            <person name="Mihindukulasuriya K.A."/>
            <person name="Fulton R."/>
            <person name="Fronick C."/>
            <person name="O'Laughlin M."/>
            <person name="Miner T."/>
            <person name="Herter B."/>
            <person name="Rosa B.A."/>
            <person name="Cordes M."/>
            <person name="Tomlinson C."/>
            <person name="Wollam A."/>
            <person name="Palsikar V.B."/>
            <person name="Mardis E.R."/>
            <person name="Wilson R.K."/>
        </authorList>
    </citation>
    <scope>NUCLEOTIDE SEQUENCE [LARGE SCALE GENOMIC DNA]</scope>
    <source>
        <strain evidence="3">KA00683</strain>
    </source>
</reference>
<dbReference type="InterPro" id="IPR001054">
    <property type="entry name" value="A/G_cyclase"/>
</dbReference>
<dbReference type="InterPro" id="IPR029787">
    <property type="entry name" value="Nucleotide_cyclase"/>
</dbReference>
<dbReference type="PROSITE" id="PS50125">
    <property type="entry name" value="GUANYLATE_CYCLASE_2"/>
    <property type="match status" value="1"/>
</dbReference>
<dbReference type="RefSeq" id="WP_082713159.1">
    <property type="nucleotide sequence ID" value="NZ_KQ960443.1"/>
</dbReference>
<dbReference type="Proteomes" id="UP000070224">
    <property type="component" value="Unassembled WGS sequence"/>
</dbReference>
<dbReference type="GO" id="GO:0009190">
    <property type="term" value="P:cyclic nucleotide biosynthetic process"/>
    <property type="evidence" value="ECO:0007669"/>
    <property type="project" value="InterPro"/>
</dbReference>
<comment type="caution">
    <text evidence="2">The sequence shown here is derived from an EMBL/GenBank/DDBJ whole genome shotgun (WGS) entry which is preliminary data.</text>
</comment>
<gene>
    <name evidence="2" type="ORF">HMPREF3185_01042</name>
</gene>